<dbReference type="RefSeq" id="WP_164613763.1">
    <property type="nucleotide sequence ID" value="NZ_JAAIKE010000005.1"/>
</dbReference>
<protein>
    <recommendedName>
        <fullName evidence="3">Sulfotransferase family protein</fullName>
    </recommendedName>
</protein>
<accession>A0A6B3RR39</accession>
<evidence type="ECO:0000313" key="2">
    <source>
        <dbReference type="Proteomes" id="UP000481421"/>
    </source>
</evidence>
<organism evidence="1 2">
    <name type="scientific">Pseudotabrizicola algicola</name>
    <dbReference type="NCBI Taxonomy" id="2709381"/>
    <lineage>
        <taxon>Bacteria</taxon>
        <taxon>Pseudomonadati</taxon>
        <taxon>Pseudomonadota</taxon>
        <taxon>Alphaproteobacteria</taxon>
        <taxon>Rhodobacterales</taxon>
        <taxon>Paracoccaceae</taxon>
        <taxon>Pseudotabrizicola</taxon>
    </lineage>
</organism>
<reference evidence="1 2" key="1">
    <citation type="submission" date="2020-02" db="EMBL/GenBank/DDBJ databases">
        <title>Rhodobacter algicola sp. nov., isolated from microalga culture.</title>
        <authorList>
            <person name="Park C.-Y."/>
        </authorList>
    </citation>
    <scope>NUCLEOTIDE SEQUENCE [LARGE SCALE GENOMIC DNA]</scope>
    <source>
        <strain evidence="1 2">ETT8</strain>
    </source>
</reference>
<evidence type="ECO:0000313" key="1">
    <source>
        <dbReference type="EMBL" id="NEX47753.1"/>
    </source>
</evidence>
<evidence type="ECO:0008006" key="3">
    <source>
        <dbReference type="Google" id="ProtNLM"/>
    </source>
</evidence>
<dbReference type="AlphaFoldDB" id="A0A6B3RR39"/>
<comment type="caution">
    <text evidence="1">The sequence shown here is derived from an EMBL/GenBank/DDBJ whole genome shotgun (WGS) entry which is preliminary data.</text>
</comment>
<dbReference type="InterPro" id="IPR027417">
    <property type="entry name" value="P-loop_NTPase"/>
</dbReference>
<proteinExistence type="predicted"/>
<dbReference type="Gene3D" id="3.40.50.300">
    <property type="entry name" value="P-loop containing nucleotide triphosphate hydrolases"/>
    <property type="match status" value="1"/>
</dbReference>
<sequence>MRVFLHIGSHKTGTTAIQEFASENGGWLMGQGLLYPSYELIGGTRERSHLGMVNRITRADPLPETESPALLLAKARDMAEADGLDILLSAESLFRLDDTAAKKVTDLLLEVFGAGRCTVVCSLRARAEFAESLYRNHYRAFSKVPEPFSEWLERNHSNFQYATILSRYATPLQAKFHLLPYSKASRDGFVASFFQTLGVNITESAQPPREKNPSLDVVDCLAKQRIMNGSCDAQLSKAFNNFALKNRISSGYGFLDRQQEDAFTRFYAEENQALVAGTPALQAVLGSGVEPMLLAPIDDTCHDMVDARIEAFWASRTARKPKAAPVKA</sequence>
<dbReference type="SUPFAM" id="SSF52540">
    <property type="entry name" value="P-loop containing nucleoside triphosphate hydrolases"/>
    <property type="match status" value="1"/>
</dbReference>
<dbReference type="EMBL" id="JAAIKE010000005">
    <property type="protein sequence ID" value="NEX47753.1"/>
    <property type="molecule type" value="Genomic_DNA"/>
</dbReference>
<dbReference type="Proteomes" id="UP000481421">
    <property type="component" value="Unassembled WGS sequence"/>
</dbReference>
<gene>
    <name evidence="1" type="ORF">G3572_16185</name>
</gene>
<keyword evidence="2" id="KW-1185">Reference proteome</keyword>
<name>A0A6B3RR39_9RHOB</name>